<proteinExistence type="predicted"/>
<dbReference type="Proteomes" id="UP001143910">
    <property type="component" value="Unassembled WGS sequence"/>
</dbReference>
<comment type="caution">
    <text evidence="1">The sequence shown here is derived from an EMBL/GenBank/DDBJ whole genome shotgun (WGS) entry which is preliminary data.</text>
</comment>
<dbReference type="EMBL" id="JANJQO010001015">
    <property type="protein sequence ID" value="KAJ2973169.1"/>
    <property type="molecule type" value="Genomic_DNA"/>
</dbReference>
<gene>
    <name evidence="1" type="ORF">NQ176_g6760</name>
</gene>
<name>A0ACC1N277_9HYPO</name>
<organism evidence="1 2">
    <name type="scientific">Zarea fungicola</name>
    <dbReference type="NCBI Taxonomy" id="93591"/>
    <lineage>
        <taxon>Eukaryota</taxon>
        <taxon>Fungi</taxon>
        <taxon>Dikarya</taxon>
        <taxon>Ascomycota</taxon>
        <taxon>Pezizomycotina</taxon>
        <taxon>Sordariomycetes</taxon>
        <taxon>Hypocreomycetidae</taxon>
        <taxon>Hypocreales</taxon>
        <taxon>Cordycipitaceae</taxon>
        <taxon>Zarea</taxon>
    </lineage>
</organism>
<keyword evidence="2" id="KW-1185">Reference proteome</keyword>
<accession>A0ACC1N277</accession>
<evidence type="ECO:0000313" key="2">
    <source>
        <dbReference type="Proteomes" id="UP001143910"/>
    </source>
</evidence>
<evidence type="ECO:0000313" key="1">
    <source>
        <dbReference type="EMBL" id="KAJ2973169.1"/>
    </source>
</evidence>
<protein>
    <submittedName>
        <fullName evidence="1">Uncharacterized protein</fullName>
    </submittedName>
</protein>
<sequence>MPSSQSSSSQSDGSLESLESLGNLEFADSHFLTCQTSPHDIDLPLPAFPHQSLIIPVTPLDPFSVPHVQPLGSIHSTFSVPSSIIPDTSSTQYYPHFEGPIPEDNAETFALCKRASSWQAYNADYATVDLYHGLDAGLQRRQSASHSDPAEKAAEGPSHASAGPNRPSRAESDRAPQRHPIGGGVNLAAEARVKKKRRAQLRKSTYRRSSGSLRLPRADASLDAKRHRQPPNKGEFMDNDDPLSSEDEDGHPRPKGQKEHTFACPFYRKWPTRHIDCMNRKLTRIQDVKQHLYRRHSQSPFYCPTCYRHFPSPDPRDEHIRDASCRPTMSSCTRSMDGISAQVHNSLKLRPTGRHTPTEQWYGIWDLIFPEEKHPESPYFGGVVSEMLGMLRDFCQDEGQRLIPNFVNPGFENTITRQDLPMLMMQMLDKIQDYLAGDPQQAGVPGDGLSSWTAGMMKVSPKDNESVASPINVKASPEPDSISGDWDLLQCPSDLPITCITGASVEPLYDFTMLDGSILTHQAWMDLENTSPVMNGY</sequence>
<reference evidence="1" key="1">
    <citation type="submission" date="2022-08" db="EMBL/GenBank/DDBJ databases">
        <title>Genome Sequence of Lecanicillium fungicola.</title>
        <authorList>
            <person name="Buettner E."/>
        </authorList>
    </citation>
    <scope>NUCLEOTIDE SEQUENCE</scope>
    <source>
        <strain evidence="1">Babe33</strain>
    </source>
</reference>